<dbReference type="AlphaFoldDB" id="A0A7J7IPW9"/>
<organism evidence="1 2">
    <name type="scientific">Cyanidiococcus yangmingshanensis</name>
    <dbReference type="NCBI Taxonomy" id="2690220"/>
    <lineage>
        <taxon>Eukaryota</taxon>
        <taxon>Rhodophyta</taxon>
        <taxon>Bangiophyceae</taxon>
        <taxon>Cyanidiales</taxon>
        <taxon>Cyanidiaceae</taxon>
        <taxon>Cyanidiococcus</taxon>
    </lineage>
</organism>
<reference evidence="1 2" key="1">
    <citation type="journal article" date="2020" name="J. Phycol.">
        <title>Comparative genome analysis reveals Cyanidiococcus gen. nov., a new extremophilic red algal genus sister to Cyanidioschyzon (Cyanidioschyzonaceae, Rhodophyta).</title>
        <authorList>
            <person name="Liu S.-L."/>
            <person name="Chiang Y.-R."/>
            <person name="Yoon H.S."/>
            <person name="Fu H.-Y."/>
        </authorList>
    </citation>
    <scope>NUCLEOTIDE SEQUENCE [LARGE SCALE GENOMIC DNA]</scope>
    <source>
        <strain evidence="1 2">THAL066</strain>
    </source>
</reference>
<evidence type="ECO:0000313" key="1">
    <source>
        <dbReference type="EMBL" id="KAF6004759.1"/>
    </source>
</evidence>
<comment type="caution">
    <text evidence="1">The sequence shown here is derived from an EMBL/GenBank/DDBJ whole genome shotgun (WGS) entry which is preliminary data.</text>
</comment>
<keyword evidence="2" id="KW-1185">Reference proteome</keyword>
<sequence length="205" mass="23018">MSSFAELVQRAQRSLAADYAPGRKVFRQILGLVEKPEELEVATQLQKEFHKRFVPLSKPTWSLYIQACMRAQRFDRVLELLRKPDEFGCRGLIATKALRSTVAELHDAGAIEQLREAAHHAQALAPALVSDILRRLVQLDAIEVVLKTLEKCPPRSVRPSHFTMIASVLNKRSDKAAIPQVLELLRNKGLEPNRGLAELARATVQ</sequence>
<protein>
    <submittedName>
        <fullName evidence="1">Uncharacterized protein</fullName>
    </submittedName>
</protein>
<evidence type="ECO:0000313" key="2">
    <source>
        <dbReference type="Proteomes" id="UP000530660"/>
    </source>
</evidence>
<proteinExistence type="predicted"/>
<dbReference type="Gene3D" id="1.25.40.10">
    <property type="entry name" value="Tetratricopeptide repeat domain"/>
    <property type="match status" value="1"/>
</dbReference>
<gene>
    <name evidence="1" type="ORF">F1559_001126</name>
</gene>
<dbReference type="EMBL" id="VWRR01000002">
    <property type="protein sequence ID" value="KAF6004759.1"/>
    <property type="molecule type" value="Genomic_DNA"/>
</dbReference>
<dbReference type="InterPro" id="IPR011990">
    <property type="entry name" value="TPR-like_helical_dom_sf"/>
</dbReference>
<dbReference type="Proteomes" id="UP000530660">
    <property type="component" value="Unassembled WGS sequence"/>
</dbReference>
<accession>A0A7J7IPW9</accession>
<name>A0A7J7IPW9_9RHOD</name>